<accession>K0R700</accession>
<dbReference type="GO" id="GO:0005789">
    <property type="term" value="C:endoplasmic reticulum membrane"/>
    <property type="evidence" value="ECO:0007669"/>
    <property type="project" value="TreeGrafter"/>
</dbReference>
<dbReference type="Gene3D" id="3.30.40.10">
    <property type="entry name" value="Zinc/RING finger domain, C3HC4 (zinc finger)"/>
    <property type="match status" value="1"/>
</dbReference>
<dbReference type="Pfam" id="PF08238">
    <property type="entry name" value="Sel1"/>
    <property type="match status" value="2"/>
</dbReference>
<dbReference type="PANTHER" id="PTHR11102:SF147">
    <property type="entry name" value="SEL1L ADAPTOR SUBUNIT OF ERAD E3 UBIQUITIN LIGASE"/>
    <property type="match status" value="1"/>
</dbReference>
<feature type="region of interest" description="Disordered" evidence="2">
    <location>
        <begin position="66"/>
        <end position="215"/>
    </location>
</feature>
<dbReference type="OrthoDB" id="1926212at2759"/>
<proteinExistence type="inferred from homology"/>
<comment type="similarity">
    <text evidence="1">Belongs to the sel-1 family.</text>
</comment>
<organism evidence="3 4">
    <name type="scientific">Thalassiosira oceanica</name>
    <name type="common">Marine diatom</name>
    <dbReference type="NCBI Taxonomy" id="159749"/>
    <lineage>
        <taxon>Eukaryota</taxon>
        <taxon>Sar</taxon>
        <taxon>Stramenopiles</taxon>
        <taxon>Ochrophyta</taxon>
        <taxon>Bacillariophyta</taxon>
        <taxon>Coscinodiscophyceae</taxon>
        <taxon>Thalassiosirophycidae</taxon>
        <taxon>Thalassiosirales</taxon>
        <taxon>Thalassiosiraceae</taxon>
        <taxon>Thalassiosira</taxon>
    </lineage>
</organism>
<dbReference type="EMBL" id="AGNL01049636">
    <property type="protein sequence ID" value="EJK44476.1"/>
    <property type="molecule type" value="Genomic_DNA"/>
</dbReference>
<dbReference type="GO" id="GO:0036503">
    <property type="term" value="P:ERAD pathway"/>
    <property type="evidence" value="ECO:0007669"/>
    <property type="project" value="TreeGrafter"/>
</dbReference>
<keyword evidence="4" id="KW-1185">Reference proteome</keyword>
<evidence type="ECO:0000313" key="3">
    <source>
        <dbReference type="EMBL" id="EJK44476.1"/>
    </source>
</evidence>
<dbReference type="SUPFAM" id="SSF57850">
    <property type="entry name" value="RING/U-box"/>
    <property type="match status" value="1"/>
</dbReference>
<gene>
    <name evidence="3" type="ORF">THAOC_36978</name>
</gene>
<feature type="compositionally biased region" description="Basic and acidic residues" evidence="2">
    <location>
        <begin position="119"/>
        <end position="132"/>
    </location>
</feature>
<evidence type="ECO:0000256" key="2">
    <source>
        <dbReference type="SAM" id="MobiDB-lite"/>
    </source>
</evidence>
<feature type="non-terminal residue" evidence="3">
    <location>
        <position position="1"/>
    </location>
</feature>
<dbReference type="SUPFAM" id="SSF81901">
    <property type="entry name" value="HCP-like"/>
    <property type="match status" value="1"/>
</dbReference>
<dbReference type="PANTHER" id="PTHR11102">
    <property type="entry name" value="SEL-1-LIKE PROTEIN"/>
    <property type="match status" value="1"/>
</dbReference>
<dbReference type="AlphaFoldDB" id="K0R700"/>
<name>K0R700_THAOC</name>
<sequence>VCSVPTNRIVPPDADTATQAPISTATKTHTALMLTHCRQGSRAATALEDPGEPALSQSTFRRIEISWSRVQEQDDEEGVETRKSTIAGPPPGDDDVGGLASMPPRGVAGDARSAATLPRETEEGRSGERLEDGESGGGHPPACPDLSNPDGDGCVVPCCGKEEDDDDAMPAPGQPSSEAGRSPRRSLPTGPPPQPPHGAAAGGADDDRSAEAVTEAARYSERLLSEGHERAEGDRCPICFLFVGLPIQKHSKMNACCMKTVCDGCILAARQRGLSGCPFCRTPRPADEASQLAMVQKRVSKRDAEAINHLGQMYYFGKLGLAKDVPRAIELWTEAVELGSVDAHSNLGAAYYIGKGVEEDKPRGIRHWQQAAMKGHVASRYFLGVAEFKEGNCGLAMQHWMISAKMGFEDSLNAIKEMFMEGLATKAHYAEALRGYGDAVEEMKSHQREEATRLGGSFINTGF</sequence>
<dbReference type="SMART" id="SM00671">
    <property type="entry name" value="SEL1"/>
    <property type="match status" value="2"/>
</dbReference>
<dbReference type="Proteomes" id="UP000266841">
    <property type="component" value="Unassembled WGS sequence"/>
</dbReference>
<evidence type="ECO:0000313" key="4">
    <source>
        <dbReference type="Proteomes" id="UP000266841"/>
    </source>
</evidence>
<evidence type="ECO:0008006" key="5">
    <source>
        <dbReference type="Google" id="ProtNLM"/>
    </source>
</evidence>
<reference evidence="3 4" key="1">
    <citation type="journal article" date="2012" name="Genome Biol.">
        <title>Genome and low-iron response of an oceanic diatom adapted to chronic iron limitation.</title>
        <authorList>
            <person name="Lommer M."/>
            <person name="Specht M."/>
            <person name="Roy A.S."/>
            <person name="Kraemer L."/>
            <person name="Andreson R."/>
            <person name="Gutowska M.A."/>
            <person name="Wolf J."/>
            <person name="Bergner S.V."/>
            <person name="Schilhabel M.B."/>
            <person name="Klostermeier U.C."/>
            <person name="Beiko R.G."/>
            <person name="Rosenstiel P."/>
            <person name="Hippler M."/>
            <person name="Laroche J."/>
        </authorList>
    </citation>
    <scope>NUCLEOTIDE SEQUENCE [LARGE SCALE GENOMIC DNA]</scope>
    <source>
        <strain evidence="3 4">CCMP1005</strain>
    </source>
</reference>
<dbReference type="InterPro" id="IPR011990">
    <property type="entry name" value="TPR-like_helical_dom_sf"/>
</dbReference>
<comment type="caution">
    <text evidence="3">The sequence shown here is derived from an EMBL/GenBank/DDBJ whole genome shotgun (WGS) entry which is preliminary data.</text>
</comment>
<dbReference type="InterPro" id="IPR050767">
    <property type="entry name" value="Sel1_AlgK"/>
</dbReference>
<evidence type="ECO:0000256" key="1">
    <source>
        <dbReference type="ARBA" id="ARBA00038101"/>
    </source>
</evidence>
<dbReference type="InterPro" id="IPR006597">
    <property type="entry name" value="Sel1-like"/>
</dbReference>
<dbReference type="InterPro" id="IPR013083">
    <property type="entry name" value="Znf_RING/FYVE/PHD"/>
</dbReference>
<protein>
    <recommendedName>
        <fullName evidence="5">RING-type domain-containing protein</fullName>
    </recommendedName>
</protein>
<dbReference type="Gene3D" id="1.25.40.10">
    <property type="entry name" value="Tetratricopeptide repeat domain"/>
    <property type="match status" value="1"/>
</dbReference>